<gene>
    <name evidence="1" type="ORF">L9F63_008938</name>
</gene>
<keyword evidence="2" id="KW-1185">Reference proteome</keyword>
<evidence type="ECO:0000313" key="2">
    <source>
        <dbReference type="Proteomes" id="UP001233999"/>
    </source>
</evidence>
<comment type="caution">
    <text evidence="1">The sequence shown here is derived from an EMBL/GenBank/DDBJ whole genome shotgun (WGS) entry which is preliminary data.</text>
</comment>
<feature type="non-terminal residue" evidence="1">
    <location>
        <position position="1"/>
    </location>
</feature>
<dbReference type="AlphaFoldDB" id="A0AAD7Z549"/>
<organism evidence="1 2">
    <name type="scientific">Diploptera punctata</name>
    <name type="common">Pacific beetle cockroach</name>
    <dbReference type="NCBI Taxonomy" id="6984"/>
    <lineage>
        <taxon>Eukaryota</taxon>
        <taxon>Metazoa</taxon>
        <taxon>Ecdysozoa</taxon>
        <taxon>Arthropoda</taxon>
        <taxon>Hexapoda</taxon>
        <taxon>Insecta</taxon>
        <taxon>Pterygota</taxon>
        <taxon>Neoptera</taxon>
        <taxon>Polyneoptera</taxon>
        <taxon>Dictyoptera</taxon>
        <taxon>Blattodea</taxon>
        <taxon>Blaberoidea</taxon>
        <taxon>Blaberidae</taxon>
        <taxon>Diplopterinae</taxon>
        <taxon>Diploptera</taxon>
    </lineage>
</organism>
<evidence type="ECO:0000313" key="1">
    <source>
        <dbReference type="EMBL" id="KAJ9573668.1"/>
    </source>
</evidence>
<accession>A0AAD7Z549</accession>
<dbReference type="Proteomes" id="UP001233999">
    <property type="component" value="Unassembled WGS sequence"/>
</dbReference>
<sequence length="52" mass="5977">FNVFNVFEISRKKSARIETDGNLKAQVQSSMLDVVAIRFLAIPEFLSWPTVY</sequence>
<feature type="non-terminal residue" evidence="1">
    <location>
        <position position="52"/>
    </location>
</feature>
<proteinExistence type="predicted"/>
<protein>
    <submittedName>
        <fullName evidence="1">Uncharacterized protein</fullName>
    </submittedName>
</protein>
<reference evidence="1" key="2">
    <citation type="submission" date="2023-05" db="EMBL/GenBank/DDBJ databases">
        <authorList>
            <person name="Fouks B."/>
        </authorList>
    </citation>
    <scope>NUCLEOTIDE SEQUENCE</scope>
    <source>
        <strain evidence="1">Stay&amp;Tobe</strain>
        <tissue evidence="1">Testes</tissue>
    </source>
</reference>
<reference evidence="1" key="1">
    <citation type="journal article" date="2023" name="IScience">
        <title>Live-bearing cockroach genome reveals convergent evolutionary mechanisms linked to viviparity in insects and beyond.</title>
        <authorList>
            <person name="Fouks B."/>
            <person name="Harrison M.C."/>
            <person name="Mikhailova A.A."/>
            <person name="Marchal E."/>
            <person name="English S."/>
            <person name="Carruthers M."/>
            <person name="Jennings E.C."/>
            <person name="Chiamaka E.L."/>
            <person name="Frigard R.A."/>
            <person name="Pippel M."/>
            <person name="Attardo G.M."/>
            <person name="Benoit J.B."/>
            <person name="Bornberg-Bauer E."/>
            <person name="Tobe S.S."/>
        </authorList>
    </citation>
    <scope>NUCLEOTIDE SEQUENCE</scope>
    <source>
        <strain evidence="1">Stay&amp;Tobe</strain>
    </source>
</reference>
<name>A0AAD7Z549_DIPPU</name>
<dbReference type="EMBL" id="JASPKZ010010686">
    <property type="protein sequence ID" value="KAJ9573668.1"/>
    <property type="molecule type" value="Genomic_DNA"/>
</dbReference>